<dbReference type="KEGG" id="saca:FFV09_21800"/>
<dbReference type="RefSeq" id="WP_141449801.1">
    <property type="nucleotide sequence ID" value="NZ_CP041217.1"/>
</dbReference>
<name>A0A4Y6V1M3_SACBS</name>
<dbReference type="AlphaFoldDB" id="A0A4Y6V1M3"/>
<reference evidence="2 3" key="1">
    <citation type="submission" date="2019-06" db="EMBL/GenBank/DDBJ databases">
        <title>Saccharibacillus brassicae sp. nov., an endophytic bacterium isolated from Chinese cabbage seeds (Brassica pekinensis).</title>
        <authorList>
            <person name="Jiang L."/>
            <person name="Lee J."/>
            <person name="Kim S.W."/>
        </authorList>
    </citation>
    <scope>NUCLEOTIDE SEQUENCE [LARGE SCALE GENOMIC DNA]</scope>
    <source>
        <strain evidence="3">KCTC 43072 / ATSA2</strain>
    </source>
</reference>
<accession>A0A4Y6V1M3</accession>
<evidence type="ECO:0000313" key="3">
    <source>
        <dbReference type="Proteomes" id="UP000316968"/>
    </source>
</evidence>
<dbReference type="Proteomes" id="UP000316968">
    <property type="component" value="Chromosome"/>
</dbReference>
<feature type="domain" description="DUF6603" evidence="1">
    <location>
        <begin position="211"/>
        <end position="675"/>
    </location>
</feature>
<evidence type="ECO:0000313" key="2">
    <source>
        <dbReference type="EMBL" id="QDH23264.1"/>
    </source>
</evidence>
<keyword evidence="3" id="KW-1185">Reference proteome</keyword>
<dbReference type="Pfam" id="PF20248">
    <property type="entry name" value="DUF6603"/>
    <property type="match status" value="1"/>
</dbReference>
<dbReference type="OrthoDB" id="535891at2"/>
<evidence type="ECO:0000259" key="1">
    <source>
        <dbReference type="Pfam" id="PF20248"/>
    </source>
</evidence>
<proteinExistence type="predicted"/>
<dbReference type="InterPro" id="IPR046538">
    <property type="entry name" value="DUF6603"/>
</dbReference>
<sequence>MEVYDDESAPSLTVALSARFQIKDALFQVVLLSGEAGTEVSGEWVNRDRSFELNDAAAYFDIVLPDFLNFDWRIAKIRLRYFSSDSRLSFQAVIRDFGELQLESSKLPGRLPRRYELNLAFPRTLELSDLPIIGSFCDPGDGFRFEAIALRYMPNVEVVFSLRSKLVIQGTTVPFDVDYVQSLKPPLPHVSSSALTGTTSLPVHTIHWLDIDKSFSVLYVSKIGFSLFESEIELYLDASFTIAMLRIDFYALSVSAPLKKLTDVRFELGGLTVSVERPNFSLSGGLYHSPTDETLYNGSLGLRIGAYRFQALGSYGELPGSGEKSFFAYLMLGLPLGGPAFFFVTGLAFGFGVNRSIRLPDLQGVRAFPLVSAAIGDTSPLAPDTPPRQALGALSEFVVPESGQYFISAGLRFLTFGVLDSFALLNIETGGRTVISLLGLSTASIPPKLADTHPIMRAELAIKAVFDPGQGVFMLTAALTDASFLFDPSCKLTGGFAIGFWFKGVYSGDFIVTLGGCHHPNFQNIHYPEIPPLGVSWIASDRVSVKGEAYFALTPSCLMAGASLKLLFEWGNLKAWLFAAADFILQWKPFFYQARAQISVGVSYRISLFGIGKTFKVEVGAGIKLWGPDFSAKVYVDWYIISFTIGFGAGSEQEPQAIGWDDFAASFLPGAFGADQRMPAGMPTGFSAADTASALSPETSSEPASLSSIGVTDGLLDRYRDHNGRDAYVVDGFRAAFRIEHKVPCTRLAFNGRSLLSREYRLDLPPMKREHVRMDVDVNIRDAATGRLVEGMDAAAEYRNVPAALWGRNDGDHDLPLMPVGGSVSVRRFASPVHLLPERGAYEESALNARESITKHVVTRVPVFAPAVPYPTDRAAALEQIRRTLGVSAERERLLTETAAAFGTWDQARIGTLASDPQAVLLAVPALRTTGSAAGTVHGCRPG</sequence>
<dbReference type="EMBL" id="CP041217">
    <property type="protein sequence ID" value="QDH23264.1"/>
    <property type="molecule type" value="Genomic_DNA"/>
</dbReference>
<gene>
    <name evidence="2" type="ORF">FFV09_21800</name>
</gene>
<protein>
    <recommendedName>
        <fullName evidence="1">DUF6603 domain-containing protein</fullName>
    </recommendedName>
</protein>
<organism evidence="2 3">
    <name type="scientific">Saccharibacillus brassicae</name>
    <dbReference type="NCBI Taxonomy" id="2583377"/>
    <lineage>
        <taxon>Bacteria</taxon>
        <taxon>Bacillati</taxon>
        <taxon>Bacillota</taxon>
        <taxon>Bacilli</taxon>
        <taxon>Bacillales</taxon>
        <taxon>Paenibacillaceae</taxon>
        <taxon>Saccharibacillus</taxon>
    </lineage>
</organism>